<organism evidence="2 3">
    <name type="scientific">Lyophyllum shimeji</name>
    <name type="common">Hon-shimeji</name>
    <name type="synonym">Tricholoma shimeji</name>
    <dbReference type="NCBI Taxonomy" id="47721"/>
    <lineage>
        <taxon>Eukaryota</taxon>
        <taxon>Fungi</taxon>
        <taxon>Dikarya</taxon>
        <taxon>Basidiomycota</taxon>
        <taxon>Agaricomycotina</taxon>
        <taxon>Agaricomycetes</taxon>
        <taxon>Agaricomycetidae</taxon>
        <taxon>Agaricales</taxon>
        <taxon>Tricholomatineae</taxon>
        <taxon>Lyophyllaceae</taxon>
        <taxon>Lyophyllum</taxon>
    </lineage>
</organism>
<protein>
    <submittedName>
        <fullName evidence="2">Uncharacterized protein</fullName>
    </submittedName>
</protein>
<dbReference type="OrthoDB" id="3215907at2759"/>
<evidence type="ECO:0000313" key="3">
    <source>
        <dbReference type="Proteomes" id="UP001063166"/>
    </source>
</evidence>
<dbReference type="EMBL" id="BRPK01000003">
    <property type="protein sequence ID" value="GLB36891.1"/>
    <property type="molecule type" value="Genomic_DNA"/>
</dbReference>
<gene>
    <name evidence="2" type="ORF">LshimejAT787_0311780</name>
</gene>
<dbReference type="Proteomes" id="UP001063166">
    <property type="component" value="Unassembled WGS sequence"/>
</dbReference>
<reference evidence="2" key="1">
    <citation type="submission" date="2022-07" db="EMBL/GenBank/DDBJ databases">
        <title>The genome of Lyophyllum shimeji provides insight into the initial evolution of ectomycorrhizal fungal genome.</title>
        <authorList>
            <person name="Kobayashi Y."/>
            <person name="Shibata T."/>
            <person name="Hirakawa H."/>
            <person name="Shigenobu S."/>
            <person name="Nishiyama T."/>
            <person name="Yamada A."/>
            <person name="Hasebe M."/>
            <person name="Kawaguchi M."/>
        </authorList>
    </citation>
    <scope>NUCLEOTIDE SEQUENCE</scope>
    <source>
        <strain evidence="2">AT787</strain>
    </source>
</reference>
<proteinExistence type="predicted"/>
<accession>A0A9P3PJG8</accession>
<feature type="region of interest" description="Disordered" evidence="1">
    <location>
        <begin position="170"/>
        <end position="271"/>
    </location>
</feature>
<feature type="compositionally biased region" description="Polar residues" evidence="1">
    <location>
        <begin position="350"/>
        <end position="376"/>
    </location>
</feature>
<comment type="caution">
    <text evidence="2">The sequence shown here is derived from an EMBL/GenBank/DDBJ whole genome shotgun (WGS) entry which is preliminary data.</text>
</comment>
<keyword evidence="3" id="KW-1185">Reference proteome</keyword>
<name>A0A9P3PJG8_LYOSH</name>
<evidence type="ECO:0000313" key="2">
    <source>
        <dbReference type="EMBL" id="GLB36891.1"/>
    </source>
</evidence>
<dbReference type="AlphaFoldDB" id="A0A9P3PJG8"/>
<evidence type="ECO:0000256" key="1">
    <source>
        <dbReference type="SAM" id="MobiDB-lite"/>
    </source>
</evidence>
<feature type="region of interest" description="Disordered" evidence="1">
    <location>
        <begin position="338"/>
        <end position="376"/>
    </location>
</feature>
<sequence length="414" mass="44953">MRLVRSHRKLEAVLGTVPYYLEPECSNVAFEASISKTHRREGRMLGHSPASSIASSSTSSLLSEESYVVVDKSIKSSPLAAVRTPNPKSSKKQPRALELSRPLLLRLRSVPLAPTDSRSAALLSPRLPTVASRSPTSPTFTIDLEKCQATSLENRRKKMAKLARTLGENIPPELVFPSSPDPNATEKPGRSRNPQRKPIPSSFATPAAAPLSPHNSPAKPPVTISRPKSKSRRPSITVTAFATAASPQPPKAAQTLAERRRKHRPRSLSLSTGTDMFAAATHMQSHAPRVPEEKPTEANETHASAAFYTATITIDEKATRDVLVQHSPPAFQTTIPEASAAPASHRYARSSPSNIYQSARQHQHSMSASSMTAQESMAPSAFVLNGKRKEKGWSGEWNQDMGNVVRALRGLKAR</sequence>